<protein>
    <recommendedName>
        <fullName evidence="2">site-specific DNA-methyltransferase (adenine-specific)</fullName>
        <ecNumber evidence="2">2.1.1.72</ecNumber>
    </recommendedName>
</protein>
<dbReference type="InterPro" id="IPR029063">
    <property type="entry name" value="SAM-dependent_MTases_sf"/>
</dbReference>
<dbReference type="Proteomes" id="UP000214747">
    <property type="component" value="Unassembled WGS sequence"/>
</dbReference>
<evidence type="ECO:0000256" key="7">
    <source>
        <dbReference type="SAM" id="MobiDB-lite"/>
    </source>
</evidence>
<keyword evidence="9" id="KW-0540">Nuclease</keyword>
<comment type="similarity">
    <text evidence="1">Belongs to the N(4)/N(6)-methyltransferase family.</text>
</comment>
<dbReference type="Pfam" id="PF07669">
    <property type="entry name" value="Eco57I"/>
    <property type="match status" value="1"/>
</dbReference>
<dbReference type="RefSeq" id="WP_088756268.1">
    <property type="nucleotide sequence ID" value="NZ_NJGV01000018.1"/>
</dbReference>
<keyword evidence="5" id="KW-0949">S-adenosyl-L-methionine</keyword>
<evidence type="ECO:0000256" key="2">
    <source>
        <dbReference type="ARBA" id="ARBA00011900"/>
    </source>
</evidence>
<comment type="caution">
    <text evidence="9">The sequence shown here is derived from an EMBL/GenBank/DDBJ whole genome shotgun (WGS) entry which is preliminary data.</text>
</comment>
<feature type="region of interest" description="Disordered" evidence="7">
    <location>
        <begin position="355"/>
        <end position="377"/>
    </location>
</feature>
<dbReference type="SUPFAM" id="SSF53335">
    <property type="entry name" value="S-adenosyl-L-methionine-dependent methyltransferases"/>
    <property type="match status" value="1"/>
</dbReference>
<organism evidence="9 10">
    <name type="scientific">Herbaspirillum aquaticum</name>
    <dbReference type="NCBI Taxonomy" id="568783"/>
    <lineage>
        <taxon>Bacteria</taxon>
        <taxon>Pseudomonadati</taxon>
        <taxon>Pseudomonadota</taxon>
        <taxon>Betaproteobacteria</taxon>
        <taxon>Burkholderiales</taxon>
        <taxon>Oxalobacteraceae</taxon>
        <taxon>Herbaspirillum</taxon>
    </lineage>
</organism>
<evidence type="ECO:0000256" key="5">
    <source>
        <dbReference type="ARBA" id="ARBA00022691"/>
    </source>
</evidence>
<feature type="domain" description="Type II methyltransferase M.TaqI-like" evidence="8">
    <location>
        <begin position="103"/>
        <end position="283"/>
    </location>
</feature>
<reference evidence="9 10" key="1">
    <citation type="journal article" date="2010" name="Int. J. Syst. Evol. Microbiol.">
        <title>Reclassification of Herbaspirillum putei as a later heterotypic synonym of Herbaspirillum huttiense, with the description of H. huttiense subsp. huttiense subsp. nov. and H. huttiense subsp. putei subsp. nov., comb. nov., and description of Herbaspirillum aquaticum sp. nov.</title>
        <authorList>
            <person name="Dobritsa A.P."/>
            <person name="Reddy M.C."/>
            <person name="Samadpour M."/>
        </authorList>
    </citation>
    <scope>NUCLEOTIDE SEQUENCE [LARGE SCALE GENOMIC DNA]</scope>
    <source>
        <strain evidence="9 10">IEH 4430</strain>
    </source>
</reference>
<evidence type="ECO:0000256" key="6">
    <source>
        <dbReference type="ARBA" id="ARBA00047942"/>
    </source>
</evidence>
<dbReference type="Gene3D" id="3.40.50.150">
    <property type="entry name" value="Vaccinia Virus protein VP39"/>
    <property type="match status" value="1"/>
</dbReference>
<dbReference type="PANTHER" id="PTHR33841:SF5">
    <property type="entry name" value="DNA METHYLASE (MODIFICATION METHYLASE) (METHYLTRANSFERASE)-RELATED"/>
    <property type="match status" value="1"/>
</dbReference>
<evidence type="ECO:0000256" key="1">
    <source>
        <dbReference type="ARBA" id="ARBA00006594"/>
    </source>
</evidence>
<dbReference type="EMBL" id="NJGV01000018">
    <property type="protein sequence ID" value="OWY33466.1"/>
    <property type="molecule type" value="Genomic_DNA"/>
</dbReference>
<dbReference type="GO" id="GO:0032259">
    <property type="term" value="P:methylation"/>
    <property type="evidence" value="ECO:0007669"/>
    <property type="project" value="UniProtKB-KW"/>
</dbReference>
<evidence type="ECO:0000256" key="4">
    <source>
        <dbReference type="ARBA" id="ARBA00022679"/>
    </source>
</evidence>
<gene>
    <name evidence="9" type="ORF">CEJ45_17270</name>
</gene>
<dbReference type="GO" id="GO:0006304">
    <property type="term" value="P:DNA modification"/>
    <property type="evidence" value="ECO:0007669"/>
    <property type="project" value="InterPro"/>
</dbReference>
<sequence>MSAQASFTLRGRNPDVLTCIANLSNDEVFTPPELANRMLDMLAETWAADNGGANIWADKRVRFLDPCTKSGVFLREITSRLTVGLAQEIPDLRERVNHILTMQVFGIGITRLTSLLARRSVYCSKDADGQHSIATGFTSDAGNIWFERTEHTWVNRKCIFCGASQITLDRGQDLETHAYAFIHTDDIKARVAELFGDDMQFDVIIGNPPYQLGDGGGGGGASATPIYNLFVEAALSLEPRYTVMITPSRWFSGGKGLDDFRDRMLRDHRFVKLVDFPQLYDVFPGVKIRGGISYWLWGREHNGGCEVVTMIGNERVGEPVVRQLDAYDVFVRRNEAVRILDKVVSFHINGRGEGNLGDQVSPRRPFGLTNQRGKPTKKGLKEPVLLYGNQNTSYVERSIITSNPEWVDQWKVLLVKAHGTSGRDDVSILGEPIVAGPGTACTETYLVIGVCGSESEAQNLAAYMRTRFVRFLVSLRKITQNITRASYRFVPKLPMNRLWSDEDLYARYGITKDEVAFIESLIADRPSNEGGESEEHDDE</sequence>
<dbReference type="GO" id="GO:0004519">
    <property type="term" value="F:endonuclease activity"/>
    <property type="evidence" value="ECO:0007669"/>
    <property type="project" value="UniProtKB-KW"/>
</dbReference>
<dbReference type="InterPro" id="IPR011639">
    <property type="entry name" value="MethylTrfase_TaqI-like_dom"/>
</dbReference>
<evidence type="ECO:0000259" key="8">
    <source>
        <dbReference type="Pfam" id="PF07669"/>
    </source>
</evidence>
<keyword evidence="10" id="KW-1185">Reference proteome</keyword>
<dbReference type="InterPro" id="IPR002052">
    <property type="entry name" value="DNA_methylase_N6_adenine_CS"/>
</dbReference>
<dbReference type="PANTHER" id="PTHR33841">
    <property type="entry name" value="DNA METHYLTRANSFERASE YEEA-RELATED"/>
    <property type="match status" value="1"/>
</dbReference>
<keyword evidence="4" id="KW-0808">Transferase</keyword>
<keyword evidence="3" id="KW-0489">Methyltransferase</keyword>
<evidence type="ECO:0000313" key="10">
    <source>
        <dbReference type="Proteomes" id="UP000214747"/>
    </source>
</evidence>
<dbReference type="PROSITE" id="PS00092">
    <property type="entry name" value="N6_MTASE"/>
    <property type="match status" value="1"/>
</dbReference>
<name>A0A225SQQ3_9BURK</name>
<dbReference type="InterPro" id="IPR050953">
    <property type="entry name" value="N4_N6_ade-DNA_methylase"/>
</dbReference>
<dbReference type="EC" id="2.1.1.72" evidence="2"/>
<keyword evidence="9" id="KW-0378">Hydrolase</keyword>
<dbReference type="GO" id="GO:0009007">
    <property type="term" value="F:site-specific DNA-methyltransferase (adenine-specific) activity"/>
    <property type="evidence" value="ECO:0007669"/>
    <property type="project" value="UniProtKB-EC"/>
</dbReference>
<evidence type="ECO:0000313" key="9">
    <source>
        <dbReference type="EMBL" id="OWY33466.1"/>
    </source>
</evidence>
<dbReference type="PRINTS" id="PR00507">
    <property type="entry name" value="N12N6MTFRASE"/>
</dbReference>
<dbReference type="GO" id="GO:0003676">
    <property type="term" value="F:nucleic acid binding"/>
    <property type="evidence" value="ECO:0007669"/>
    <property type="project" value="InterPro"/>
</dbReference>
<keyword evidence="9" id="KW-0255">Endonuclease</keyword>
<comment type="catalytic activity">
    <reaction evidence="6">
        <text>a 2'-deoxyadenosine in DNA + S-adenosyl-L-methionine = an N(6)-methyl-2'-deoxyadenosine in DNA + S-adenosyl-L-homocysteine + H(+)</text>
        <dbReference type="Rhea" id="RHEA:15197"/>
        <dbReference type="Rhea" id="RHEA-COMP:12418"/>
        <dbReference type="Rhea" id="RHEA-COMP:12419"/>
        <dbReference type="ChEBI" id="CHEBI:15378"/>
        <dbReference type="ChEBI" id="CHEBI:57856"/>
        <dbReference type="ChEBI" id="CHEBI:59789"/>
        <dbReference type="ChEBI" id="CHEBI:90615"/>
        <dbReference type="ChEBI" id="CHEBI:90616"/>
        <dbReference type="EC" id="2.1.1.72"/>
    </reaction>
</comment>
<dbReference type="AlphaFoldDB" id="A0A225SQQ3"/>
<proteinExistence type="inferred from homology"/>
<accession>A0A225SQQ3</accession>
<evidence type="ECO:0000256" key="3">
    <source>
        <dbReference type="ARBA" id="ARBA00022603"/>
    </source>
</evidence>